<comment type="caution">
    <text evidence="2">The sequence shown here is derived from an EMBL/GenBank/DDBJ whole genome shotgun (WGS) entry which is preliminary data.</text>
</comment>
<feature type="region of interest" description="Disordered" evidence="1">
    <location>
        <begin position="27"/>
        <end position="66"/>
    </location>
</feature>
<evidence type="ECO:0000313" key="3">
    <source>
        <dbReference type="Proteomes" id="UP001515480"/>
    </source>
</evidence>
<dbReference type="EMBL" id="JBGBPQ010000006">
    <property type="protein sequence ID" value="KAL1522837.1"/>
    <property type="molecule type" value="Genomic_DNA"/>
</dbReference>
<gene>
    <name evidence="2" type="ORF">AB1Y20_017806</name>
</gene>
<dbReference type="AlphaFoldDB" id="A0AB34JNJ9"/>
<protein>
    <submittedName>
        <fullName evidence="2">Uncharacterized protein</fullName>
    </submittedName>
</protein>
<evidence type="ECO:0000313" key="2">
    <source>
        <dbReference type="EMBL" id="KAL1522837.1"/>
    </source>
</evidence>
<reference evidence="2 3" key="1">
    <citation type="journal article" date="2024" name="Science">
        <title>Giant polyketide synthase enzymes in the biosynthesis of giant marine polyether toxins.</title>
        <authorList>
            <person name="Fallon T.R."/>
            <person name="Shende V.V."/>
            <person name="Wierzbicki I.H."/>
            <person name="Pendleton A.L."/>
            <person name="Watervoot N.F."/>
            <person name="Auber R.P."/>
            <person name="Gonzalez D.J."/>
            <person name="Wisecaver J.H."/>
            <person name="Moore B.S."/>
        </authorList>
    </citation>
    <scope>NUCLEOTIDE SEQUENCE [LARGE SCALE GENOMIC DNA]</scope>
    <source>
        <strain evidence="2 3">12B1</strain>
    </source>
</reference>
<evidence type="ECO:0000256" key="1">
    <source>
        <dbReference type="SAM" id="MobiDB-lite"/>
    </source>
</evidence>
<dbReference type="Proteomes" id="UP001515480">
    <property type="component" value="Unassembled WGS sequence"/>
</dbReference>
<name>A0AB34JNJ9_PRYPA</name>
<keyword evidence="3" id="KW-1185">Reference proteome</keyword>
<proteinExistence type="predicted"/>
<organism evidence="2 3">
    <name type="scientific">Prymnesium parvum</name>
    <name type="common">Toxic golden alga</name>
    <dbReference type="NCBI Taxonomy" id="97485"/>
    <lineage>
        <taxon>Eukaryota</taxon>
        <taxon>Haptista</taxon>
        <taxon>Haptophyta</taxon>
        <taxon>Prymnesiophyceae</taxon>
        <taxon>Prymnesiales</taxon>
        <taxon>Prymnesiaceae</taxon>
        <taxon>Prymnesium</taxon>
    </lineage>
</organism>
<accession>A0AB34JNJ9</accession>
<sequence length="66" mass="6621">MDASDTPAPAAAVLTAGSVQVPIELSDDASDDSSLTAVPSTGPRSALEKGTKRPSPTSTLDLLRLA</sequence>